<evidence type="ECO:0000313" key="2">
    <source>
        <dbReference type="EMBL" id="MBW0471008.1"/>
    </source>
</evidence>
<keyword evidence="3" id="KW-1185">Reference proteome</keyword>
<comment type="caution">
    <text evidence="2">The sequence shown here is derived from an EMBL/GenBank/DDBJ whole genome shotgun (WGS) entry which is preliminary data.</text>
</comment>
<name>A0A9Q3GKM6_9BASI</name>
<protein>
    <submittedName>
        <fullName evidence="2">Uncharacterized protein</fullName>
    </submittedName>
</protein>
<dbReference type="EMBL" id="AVOT02002629">
    <property type="protein sequence ID" value="MBW0471008.1"/>
    <property type="molecule type" value="Genomic_DNA"/>
</dbReference>
<proteinExistence type="predicted"/>
<sequence>MSTLLAVILFCSVKSLILDGFISVGVIIKIKYNTLSCHHCLEGDVLDSCNFRPSKRLIWRISIQIPAALKARAQTGPGVPPSERTFSSIIRKERSTSDYRLFSLQSKPPGQVRFSSTSSRSRLIVLSRHSLLLDKSGKDPASINHLKS</sequence>
<evidence type="ECO:0000313" key="3">
    <source>
        <dbReference type="Proteomes" id="UP000765509"/>
    </source>
</evidence>
<keyword evidence="1" id="KW-0732">Signal</keyword>
<evidence type="ECO:0000256" key="1">
    <source>
        <dbReference type="SAM" id="SignalP"/>
    </source>
</evidence>
<reference evidence="2" key="1">
    <citation type="submission" date="2021-03" db="EMBL/GenBank/DDBJ databases">
        <title>Draft genome sequence of rust myrtle Austropuccinia psidii MF-1, a brazilian biotype.</title>
        <authorList>
            <person name="Quecine M.C."/>
            <person name="Pachon D.M.R."/>
            <person name="Bonatelli M.L."/>
            <person name="Correr F.H."/>
            <person name="Franceschini L.M."/>
            <person name="Leite T.F."/>
            <person name="Margarido G.R.A."/>
            <person name="Almeida C.A."/>
            <person name="Ferrarezi J.A."/>
            <person name="Labate C.A."/>
        </authorList>
    </citation>
    <scope>NUCLEOTIDE SEQUENCE</scope>
    <source>
        <strain evidence="2">MF-1</strain>
    </source>
</reference>
<gene>
    <name evidence="2" type="ORF">O181_010723</name>
</gene>
<feature type="chain" id="PRO_5040264738" evidence="1">
    <location>
        <begin position="16"/>
        <end position="148"/>
    </location>
</feature>
<organism evidence="2 3">
    <name type="scientific">Austropuccinia psidii MF-1</name>
    <dbReference type="NCBI Taxonomy" id="1389203"/>
    <lineage>
        <taxon>Eukaryota</taxon>
        <taxon>Fungi</taxon>
        <taxon>Dikarya</taxon>
        <taxon>Basidiomycota</taxon>
        <taxon>Pucciniomycotina</taxon>
        <taxon>Pucciniomycetes</taxon>
        <taxon>Pucciniales</taxon>
        <taxon>Sphaerophragmiaceae</taxon>
        <taxon>Austropuccinia</taxon>
    </lineage>
</organism>
<accession>A0A9Q3GKM6</accession>
<dbReference type="AlphaFoldDB" id="A0A9Q3GKM6"/>
<feature type="signal peptide" evidence="1">
    <location>
        <begin position="1"/>
        <end position="15"/>
    </location>
</feature>
<dbReference type="Proteomes" id="UP000765509">
    <property type="component" value="Unassembled WGS sequence"/>
</dbReference>